<gene>
    <name evidence="1" type="ORF">G3T36_08185</name>
</gene>
<evidence type="ECO:0000313" key="2">
    <source>
        <dbReference type="Proteomes" id="UP000474967"/>
    </source>
</evidence>
<protein>
    <submittedName>
        <fullName evidence="1">Uncharacterized protein</fullName>
    </submittedName>
</protein>
<keyword evidence="2" id="KW-1185">Reference proteome</keyword>
<name>A0A6L9XWN7_9MICO</name>
<dbReference type="RefSeq" id="WP_163289205.1">
    <property type="nucleotide sequence ID" value="NZ_JAAGWY010000002.1"/>
</dbReference>
<proteinExistence type="predicted"/>
<dbReference type="EMBL" id="JAAGWY010000002">
    <property type="protein sequence ID" value="NEN05850.1"/>
    <property type="molecule type" value="Genomic_DNA"/>
</dbReference>
<reference evidence="1 2" key="1">
    <citation type="journal article" date="2014" name="J. Microbiol.">
        <title>Diaminobutyricibacter tongyongensis gen. nov., sp. nov. and Homoserinibacter gongjuensis gen. nov., sp. nov. belong to the family Microbacteriaceae.</title>
        <authorList>
            <person name="Kim S.J."/>
            <person name="Ahn J.H."/>
            <person name="Weon H.Y."/>
            <person name="Hamada M."/>
            <person name="Suzuki K."/>
            <person name="Kwon S.W."/>
        </authorList>
    </citation>
    <scope>NUCLEOTIDE SEQUENCE [LARGE SCALE GENOMIC DNA]</scope>
    <source>
        <strain evidence="1 2">NBRC 108724</strain>
    </source>
</reference>
<organism evidence="1 2">
    <name type="scientific">Leifsonia tongyongensis</name>
    <dbReference type="NCBI Taxonomy" id="1268043"/>
    <lineage>
        <taxon>Bacteria</taxon>
        <taxon>Bacillati</taxon>
        <taxon>Actinomycetota</taxon>
        <taxon>Actinomycetes</taxon>
        <taxon>Micrococcales</taxon>
        <taxon>Microbacteriaceae</taxon>
        <taxon>Leifsonia</taxon>
    </lineage>
</organism>
<dbReference type="AlphaFoldDB" id="A0A6L9XWN7"/>
<dbReference type="Proteomes" id="UP000474967">
    <property type="component" value="Unassembled WGS sequence"/>
</dbReference>
<comment type="caution">
    <text evidence="1">The sequence shown here is derived from an EMBL/GenBank/DDBJ whole genome shotgun (WGS) entry which is preliminary data.</text>
</comment>
<sequence length="142" mass="15230">MNWAVVLATTLSALLPVASVALVGRAAQLTLAARTARNKKAMLPSISQVTFALEHAITEAAAARERLGAEESVSLGELDVRELRTYVAQIELTDRLETDAQKLSLLLEKYSSLEGPDELAALIRESDGISAQIRELGSSDRA</sequence>
<evidence type="ECO:0000313" key="1">
    <source>
        <dbReference type="EMBL" id="NEN05850.1"/>
    </source>
</evidence>
<accession>A0A6L9XWN7</accession>